<dbReference type="Pfam" id="PF20093">
    <property type="entry name" value="DUF6484"/>
    <property type="match status" value="1"/>
</dbReference>
<proteinExistence type="predicted"/>
<reference evidence="3" key="1">
    <citation type="submission" date="2016-10" db="EMBL/GenBank/DDBJ databases">
        <authorList>
            <person name="Varghese N."/>
        </authorList>
    </citation>
    <scope>NUCLEOTIDE SEQUENCE [LARGE SCALE GENOMIC DNA]</scope>
    <source>
        <strain evidence="3">Nsp8</strain>
    </source>
</reference>
<feature type="domain" description="DUF6484" evidence="1">
    <location>
        <begin position="50"/>
        <end position="111"/>
    </location>
</feature>
<name>A0A1I5CKQ6_9PROT</name>
<dbReference type="InterPro" id="IPR045506">
    <property type="entry name" value="DUF6484"/>
</dbReference>
<evidence type="ECO:0000313" key="3">
    <source>
        <dbReference type="Proteomes" id="UP000183107"/>
    </source>
</evidence>
<organism evidence="2 3">
    <name type="scientific">Nitrosospira briensis</name>
    <dbReference type="NCBI Taxonomy" id="35799"/>
    <lineage>
        <taxon>Bacteria</taxon>
        <taxon>Pseudomonadati</taxon>
        <taxon>Pseudomonadota</taxon>
        <taxon>Betaproteobacteria</taxon>
        <taxon>Nitrosomonadales</taxon>
        <taxon>Nitrosomonadaceae</taxon>
        <taxon>Nitrosospira</taxon>
    </lineage>
</organism>
<dbReference type="AlphaFoldDB" id="A0A1I5CKQ6"/>
<dbReference type="Proteomes" id="UP000183107">
    <property type="component" value="Unassembled WGS sequence"/>
</dbReference>
<dbReference type="EMBL" id="FOVJ01000004">
    <property type="protein sequence ID" value="SFN87568.1"/>
    <property type="molecule type" value="Genomic_DNA"/>
</dbReference>
<protein>
    <recommendedName>
        <fullName evidence="1">DUF6484 domain-containing protein</fullName>
    </recommendedName>
</protein>
<dbReference type="RefSeq" id="WP_218145013.1">
    <property type="nucleotide sequence ID" value="NZ_FOVJ01000004.1"/>
</dbReference>
<sequence>MGSRDVIEEEEMLTAMKEASIDCRRSPSETGSSKRLEAGLKKDAQAGVVIGELIGMTNEGLTPLILYPGQPGTGALAARTIVDLHGAYIGREVVLMFEGADPSRPIIMGVLQEGEELSPDQQPGQVEVDVDGERMLLTAKEQLVLRCGKASITLTKAGKVMIEGNYVLSRSSGVNRIKGGSIQLN</sequence>
<gene>
    <name evidence="2" type="ORF">SAMN05216386_2045</name>
</gene>
<keyword evidence="3" id="KW-1185">Reference proteome</keyword>
<evidence type="ECO:0000313" key="2">
    <source>
        <dbReference type="EMBL" id="SFN87568.1"/>
    </source>
</evidence>
<accession>A0A1I5CKQ6</accession>
<evidence type="ECO:0000259" key="1">
    <source>
        <dbReference type="Pfam" id="PF20093"/>
    </source>
</evidence>